<dbReference type="InterPro" id="IPR036291">
    <property type="entry name" value="NAD(P)-bd_dom_sf"/>
</dbReference>
<dbReference type="NCBIfam" id="NF006070">
    <property type="entry name" value="PRK08213.1"/>
    <property type="match status" value="1"/>
</dbReference>
<dbReference type="InterPro" id="IPR052178">
    <property type="entry name" value="Sec_Metab_Biosynth_SDR"/>
</dbReference>
<evidence type="ECO:0000256" key="2">
    <source>
        <dbReference type="ARBA" id="ARBA00022857"/>
    </source>
</evidence>
<dbReference type="PRINTS" id="PR00080">
    <property type="entry name" value="SDRFAMILY"/>
</dbReference>
<dbReference type="OrthoDB" id="9803333at2"/>
<accession>A0A248TNU9</accession>
<proteinExistence type="inferred from homology"/>
<dbReference type="InterPro" id="IPR020904">
    <property type="entry name" value="Sc_DH/Rdtase_CS"/>
</dbReference>
<feature type="domain" description="Ketoreductase" evidence="4">
    <location>
        <begin position="12"/>
        <end position="187"/>
    </location>
</feature>
<dbReference type="NCBIfam" id="NF005559">
    <property type="entry name" value="PRK07231.1"/>
    <property type="match status" value="1"/>
</dbReference>
<dbReference type="EMBL" id="CP022983">
    <property type="protein sequence ID" value="ASV69867.1"/>
    <property type="molecule type" value="Genomic_DNA"/>
</dbReference>
<organism evidence="5 6">
    <name type="scientific">Cytobacillus kochii</name>
    <dbReference type="NCBI Taxonomy" id="859143"/>
    <lineage>
        <taxon>Bacteria</taxon>
        <taxon>Bacillati</taxon>
        <taxon>Bacillota</taxon>
        <taxon>Bacilli</taxon>
        <taxon>Bacillales</taxon>
        <taxon>Bacillaceae</taxon>
        <taxon>Cytobacillus</taxon>
    </lineage>
</organism>
<evidence type="ECO:0000256" key="1">
    <source>
        <dbReference type="ARBA" id="ARBA00006484"/>
    </source>
</evidence>
<dbReference type="PRINTS" id="PR00081">
    <property type="entry name" value="GDHRDH"/>
</dbReference>
<dbReference type="InterPro" id="IPR057326">
    <property type="entry name" value="KR_dom"/>
</dbReference>
<dbReference type="SMART" id="SM00822">
    <property type="entry name" value="PKS_KR"/>
    <property type="match status" value="1"/>
</dbReference>
<gene>
    <name evidence="5" type="ORF">CKF48_22670</name>
</gene>
<evidence type="ECO:0000313" key="6">
    <source>
        <dbReference type="Proteomes" id="UP000215137"/>
    </source>
</evidence>
<name>A0A248TNU9_9BACI</name>
<dbReference type="KEGG" id="bko:CKF48_22670"/>
<dbReference type="PANTHER" id="PTHR43618:SF8">
    <property type="entry name" value="7ALPHA-HYDROXYSTEROID DEHYDROGENASE"/>
    <property type="match status" value="1"/>
</dbReference>
<keyword evidence="3 5" id="KW-0560">Oxidoreductase</keyword>
<evidence type="ECO:0000259" key="4">
    <source>
        <dbReference type="SMART" id="SM00822"/>
    </source>
</evidence>
<dbReference type="Gene3D" id="3.40.50.720">
    <property type="entry name" value="NAD(P)-binding Rossmann-like Domain"/>
    <property type="match status" value="1"/>
</dbReference>
<sequence>MHVKELFDLSGKTAIVTGGGRGLGEQIAEGFAEAGANIVLCSRKKENCDEVADRLKELGVEVLTFKCDITNPEEVQTVVDETIQRFGKIDILVNNSGATWGAPVEEMPLEAFQKVVNVNVVGTFLMSQAVGKAMLVEKQGKIINIASVAGLKGSNPELMDAIGYNSSKGGVISFTKDLAVKWGPKGIHVNAIAPGFFPTKMSKVLIERNSDRFLQRTPLRKFGSDSDLKGVALFLASGASDFITGETIAVDGGTTAM</sequence>
<dbReference type="PROSITE" id="PS00061">
    <property type="entry name" value="ADH_SHORT"/>
    <property type="match status" value="1"/>
</dbReference>
<dbReference type="RefSeq" id="WP_095373431.1">
    <property type="nucleotide sequence ID" value="NZ_CP022983.1"/>
</dbReference>
<dbReference type="AlphaFoldDB" id="A0A248TNU9"/>
<dbReference type="Proteomes" id="UP000215137">
    <property type="component" value="Chromosome"/>
</dbReference>
<dbReference type="Pfam" id="PF13561">
    <property type="entry name" value="adh_short_C2"/>
    <property type="match status" value="1"/>
</dbReference>
<comment type="similarity">
    <text evidence="1">Belongs to the short-chain dehydrogenases/reductases (SDR) family.</text>
</comment>
<dbReference type="InterPro" id="IPR002347">
    <property type="entry name" value="SDR_fam"/>
</dbReference>
<keyword evidence="6" id="KW-1185">Reference proteome</keyword>
<dbReference type="GO" id="GO:0005975">
    <property type="term" value="P:carbohydrate metabolic process"/>
    <property type="evidence" value="ECO:0007669"/>
    <property type="project" value="UniProtKB-ARBA"/>
</dbReference>
<evidence type="ECO:0000256" key="3">
    <source>
        <dbReference type="ARBA" id="ARBA00023002"/>
    </source>
</evidence>
<dbReference type="SUPFAM" id="SSF51735">
    <property type="entry name" value="NAD(P)-binding Rossmann-fold domains"/>
    <property type="match status" value="1"/>
</dbReference>
<evidence type="ECO:0000313" key="5">
    <source>
        <dbReference type="EMBL" id="ASV69867.1"/>
    </source>
</evidence>
<dbReference type="GO" id="GO:0008874">
    <property type="term" value="F:gluconate 5-dehydrogenase activity"/>
    <property type="evidence" value="ECO:0007669"/>
    <property type="project" value="UniProtKB-EC"/>
</dbReference>
<protein>
    <submittedName>
        <fullName evidence="5">Gluconate 5-dehydrogenase</fullName>
        <ecNumber evidence="5">1.1.1.69</ecNumber>
    </submittedName>
</protein>
<keyword evidence="2" id="KW-0521">NADP</keyword>
<dbReference type="EC" id="1.1.1.69" evidence="5"/>
<reference evidence="5 6" key="1">
    <citation type="submission" date="2017-08" db="EMBL/GenBank/DDBJ databases">
        <title>Complete Genome Sequence of Bacillus kochii Oregon-R-modENCODE STRAIN BDGP4, isolated from Drosophila melanogaster gut.</title>
        <authorList>
            <person name="Wan K.H."/>
            <person name="Yu C."/>
            <person name="Park S."/>
            <person name="Hammonds A.S."/>
            <person name="Booth B.W."/>
            <person name="Celniker S.E."/>
        </authorList>
    </citation>
    <scope>NUCLEOTIDE SEQUENCE [LARGE SCALE GENOMIC DNA]</scope>
    <source>
        <strain evidence="5 6">BDGP4</strain>
    </source>
</reference>
<dbReference type="FunFam" id="3.40.50.720:FF:000240">
    <property type="entry name" value="SDR family oxidoreductase"/>
    <property type="match status" value="1"/>
</dbReference>
<dbReference type="PANTHER" id="PTHR43618">
    <property type="entry name" value="7-ALPHA-HYDROXYSTEROID DEHYDROGENASE"/>
    <property type="match status" value="1"/>
</dbReference>